<keyword evidence="3" id="KW-0547">Nucleotide-binding</keyword>
<dbReference type="Pfam" id="PF13191">
    <property type="entry name" value="AAA_16"/>
    <property type="match status" value="1"/>
</dbReference>
<accession>A0ABP4YLW1</accession>
<feature type="domain" description="DUF234" evidence="1">
    <location>
        <begin position="332"/>
        <end position="426"/>
    </location>
</feature>
<evidence type="ECO:0000259" key="2">
    <source>
        <dbReference type="Pfam" id="PF13191"/>
    </source>
</evidence>
<dbReference type="PANTHER" id="PTHR34704">
    <property type="entry name" value="ATPASE"/>
    <property type="match status" value="1"/>
</dbReference>
<protein>
    <submittedName>
        <fullName evidence="3">ATP-binding protein</fullName>
    </submittedName>
</protein>
<dbReference type="EMBL" id="BAAALT010000141">
    <property type="protein sequence ID" value="GAA1816088.1"/>
    <property type="molecule type" value="Genomic_DNA"/>
</dbReference>
<keyword evidence="3" id="KW-0067">ATP-binding</keyword>
<feature type="domain" description="Orc1-like AAA ATPase" evidence="2">
    <location>
        <begin position="11"/>
        <end position="132"/>
    </location>
</feature>
<dbReference type="InterPro" id="IPR027417">
    <property type="entry name" value="P-loop_NTPase"/>
</dbReference>
<evidence type="ECO:0000259" key="1">
    <source>
        <dbReference type="Pfam" id="PF03008"/>
    </source>
</evidence>
<name>A0ABP4YLW1_9ACTN</name>
<evidence type="ECO:0000313" key="3">
    <source>
        <dbReference type="EMBL" id="GAA1816088.1"/>
    </source>
</evidence>
<organism evidence="3 4">
    <name type="scientific">Luedemannella flava</name>
    <dbReference type="NCBI Taxonomy" id="349316"/>
    <lineage>
        <taxon>Bacteria</taxon>
        <taxon>Bacillati</taxon>
        <taxon>Actinomycetota</taxon>
        <taxon>Actinomycetes</taxon>
        <taxon>Micromonosporales</taxon>
        <taxon>Micromonosporaceae</taxon>
        <taxon>Luedemannella</taxon>
    </lineage>
</organism>
<dbReference type="InterPro" id="IPR041664">
    <property type="entry name" value="AAA_16"/>
</dbReference>
<gene>
    <name evidence="3" type="ORF">GCM10009682_41230</name>
</gene>
<evidence type="ECO:0000313" key="4">
    <source>
        <dbReference type="Proteomes" id="UP001500218"/>
    </source>
</evidence>
<comment type="caution">
    <text evidence="3">The sequence shown here is derived from an EMBL/GenBank/DDBJ whole genome shotgun (WGS) entry which is preliminary data.</text>
</comment>
<dbReference type="SUPFAM" id="SSF52540">
    <property type="entry name" value="P-loop containing nucleoside triphosphate hydrolases"/>
    <property type="match status" value="1"/>
</dbReference>
<reference evidence="4" key="1">
    <citation type="journal article" date="2019" name="Int. J. Syst. Evol. Microbiol.">
        <title>The Global Catalogue of Microorganisms (GCM) 10K type strain sequencing project: providing services to taxonomists for standard genome sequencing and annotation.</title>
        <authorList>
            <consortium name="The Broad Institute Genomics Platform"/>
            <consortium name="The Broad Institute Genome Sequencing Center for Infectious Disease"/>
            <person name="Wu L."/>
            <person name="Ma J."/>
        </authorList>
    </citation>
    <scope>NUCLEOTIDE SEQUENCE [LARGE SCALE GENOMIC DNA]</scope>
    <source>
        <strain evidence="4">JCM 13250</strain>
    </source>
</reference>
<dbReference type="Pfam" id="PF03008">
    <property type="entry name" value="DUF234"/>
    <property type="match status" value="1"/>
</dbReference>
<dbReference type="RefSeq" id="WP_344134645.1">
    <property type="nucleotide sequence ID" value="NZ_BAAALT010000141.1"/>
</dbReference>
<dbReference type="GO" id="GO:0005524">
    <property type="term" value="F:ATP binding"/>
    <property type="evidence" value="ECO:0007669"/>
    <property type="project" value="UniProtKB-KW"/>
</dbReference>
<dbReference type="InterPro" id="IPR004256">
    <property type="entry name" value="DUF234"/>
</dbReference>
<proteinExistence type="predicted"/>
<dbReference type="PANTHER" id="PTHR34704:SF1">
    <property type="entry name" value="ATPASE"/>
    <property type="match status" value="1"/>
</dbReference>
<sequence>MKVLGALVDGFVGRQRELATLAAMLGRVENGGRAGRPGRAVLMRGRRRVGKSRLVEEFIDRAGVPSLYFTASAQPTAQAELRLFTEAAQASDLPGAATFAGQAPQTWDAALSLLATALPADRPSVVVLDEMPYLIATDAGFEGTLQKIFDREFSRRPVLLICVGSDLAMMEALNGYGRPFHQRATEMVVPPLNPADVAEMLDLPAADAFDAFLVSGGLPLVLDEWPTGRPALDYLAEAVPDPTSALLVSGERALAAEFPPDSHARAVLGAIGTGERTFSSIGRGAGGLGAASLNRALQTLTAKRVVEAVTPLSTQPSRETRYLVADPHLRFWLAMLGPHLAEIDRGRGDLVLDRIRTQWSSWRGRAIEPVVREALRRLPVGRLPADTAVVGGYWTRTNDPEIDLVGADRAPVARRVTLVGSVKWLEQRPFDAHDLGRLLTHRTRLPGADGATPLLVVARAGLAGGLEVPAVAPDELLSAFRDPRRD</sequence>
<dbReference type="Proteomes" id="UP001500218">
    <property type="component" value="Unassembled WGS sequence"/>
</dbReference>
<keyword evidence="4" id="KW-1185">Reference proteome</keyword>
<dbReference type="Gene3D" id="3.40.50.300">
    <property type="entry name" value="P-loop containing nucleotide triphosphate hydrolases"/>
    <property type="match status" value="1"/>
</dbReference>